<name>A0ABQ4X2W2_9ASTR</name>
<reference evidence="1" key="2">
    <citation type="submission" date="2022-01" db="EMBL/GenBank/DDBJ databases">
        <authorList>
            <person name="Yamashiro T."/>
            <person name="Shiraishi A."/>
            <person name="Satake H."/>
            <person name="Nakayama K."/>
        </authorList>
    </citation>
    <scope>NUCLEOTIDE SEQUENCE</scope>
</reference>
<dbReference type="EMBL" id="BQNB010009155">
    <property type="protein sequence ID" value="GJS59511.1"/>
    <property type="molecule type" value="Genomic_DNA"/>
</dbReference>
<gene>
    <name evidence="1" type="ORF">Tco_0654295</name>
</gene>
<reference evidence="1" key="1">
    <citation type="journal article" date="2022" name="Int. J. Mol. Sci.">
        <title>Draft Genome of Tanacetum Coccineum: Genomic Comparison of Closely Related Tanacetum-Family Plants.</title>
        <authorList>
            <person name="Yamashiro T."/>
            <person name="Shiraishi A."/>
            <person name="Nakayama K."/>
            <person name="Satake H."/>
        </authorList>
    </citation>
    <scope>NUCLEOTIDE SEQUENCE</scope>
</reference>
<protein>
    <submittedName>
        <fullName evidence="1">Uncharacterized protein</fullName>
    </submittedName>
</protein>
<dbReference type="Proteomes" id="UP001151760">
    <property type="component" value="Unassembled WGS sequence"/>
</dbReference>
<evidence type="ECO:0000313" key="1">
    <source>
        <dbReference type="EMBL" id="GJS59511.1"/>
    </source>
</evidence>
<evidence type="ECO:0000313" key="2">
    <source>
        <dbReference type="Proteomes" id="UP001151760"/>
    </source>
</evidence>
<comment type="caution">
    <text evidence="1">The sequence shown here is derived from an EMBL/GenBank/DDBJ whole genome shotgun (WGS) entry which is preliminary data.</text>
</comment>
<organism evidence="1 2">
    <name type="scientific">Tanacetum coccineum</name>
    <dbReference type="NCBI Taxonomy" id="301880"/>
    <lineage>
        <taxon>Eukaryota</taxon>
        <taxon>Viridiplantae</taxon>
        <taxon>Streptophyta</taxon>
        <taxon>Embryophyta</taxon>
        <taxon>Tracheophyta</taxon>
        <taxon>Spermatophyta</taxon>
        <taxon>Magnoliopsida</taxon>
        <taxon>eudicotyledons</taxon>
        <taxon>Gunneridae</taxon>
        <taxon>Pentapetalae</taxon>
        <taxon>asterids</taxon>
        <taxon>campanulids</taxon>
        <taxon>Asterales</taxon>
        <taxon>Asteraceae</taxon>
        <taxon>Asteroideae</taxon>
        <taxon>Anthemideae</taxon>
        <taxon>Anthemidinae</taxon>
        <taxon>Tanacetum</taxon>
    </lineage>
</organism>
<proteinExistence type="predicted"/>
<keyword evidence="2" id="KW-1185">Reference proteome</keyword>
<sequence>MMNLTTLSISFWGYTLESTARIFKMVPTKKFEKIPYELWHGKASNLSYLNVTQKKPWVTTYYFYYPPENKIFVARYAEFSKSGLISQEASGSKIPQAPDRYGFYVDAEEHELGDHNEPANYKAELTYPEYDK</sequence>
<accession>A0ABQ4X2W2</accession>